<organism evidence="1">
    <name type="scientific">marine metagenome</name>
    <dbReference type="NCBI Taxonomy" id="408172"/>
    <lineage>
        <taxon>unclassified sequences</taxon>
        <taxon>metagenomes</taxon>
        <taxon>ecological metagenomes</taxon>
    </lineage>
</organism>
<protein>
    <submittedName>
        <fullName evidence="1">Uncharacterized protein</fullName>
    </submittedName>
</protein>
<dbReference type="EMBL" id="UINC01004237">
    <property type="protein sequence ID" value="SVA12851.1"/>
    <property type="molecule type" value="Genomic_DNA"/>
</dbReference>
<name>A0A381TBF0_9ZZZZ</name>
<evidence type="ECO:0000313" key="1">
    <source>
        <dbReference type="EMBL" id="SVA12851.1"/>
    </source>
</evidence>
<proteinExistence type="predicted"/>
<gene>
    <name evidence="1" type="ORF">METZ01_LOCUS65705</name>
</gene>
<dbReference type="AlphaFoldDB" id="A0A381TBF0"/>
<accession>A0A381TBF0</accession>
<sequence length="34" mass="3928">MLEISGVTLFYYLNSIVLFKGLIDSKKLEGEYNE</sequence>
<reference evidence="1" key="1">
    <citation type="submission" date="2018-05" db="EMBL/GenBank/DDBJ databases">
        <authorList>
            <person name="Lanie J.A."/>
            <person name="Ng W.-L."/>
            <person name="Kazmierczak K.M."/>
            <person name="Andrzejewski T.M."/>
            <person name="Davidsen T.M."/>
            <person name="Wayne K.J."/>
            <person name="Tettelin H."/>
            <person name="Glass J.I."/>
            <person name="Rusch D."/>
            <person name="Podicherti R."/>
            <person name="Tsui H.-C.T."/>
            <person name="Winkler M.E."/>
        </authorList>
    </citation>
    <scope>NUCLEOTIDE SEQUENCE</scope>
</reference>